<organism evidence="3 4">
    <name type="scientific">Parelaphostrongylus tenuis</name>
    <name type="common">Meningeal worm</name>
    <dbReference type="NCBI Taxonomy" id="148309"/>
    <lineage>
        <taxon>Eukaryota</taxon>
        <taxon>Metazoa</taxon>
        <taxon>Ecdysozoa</taxon>
        <taxon>Nematoda</taxon>
        <taxon>Chromadorea</taxon>
        <taxon>Rhabditida</taxon>
        <taxon>Rhabditina</taxon>
        <taxon>Rhabditomorpha</taxon>
        <taxon>Strongyloidea</taxon>
        <taxon>Metastrongylidae</taxon>
        <taxon>Parelaphostrongylus</taxon>
    </lineage>
</organism>
<dbReference type="InterPro" id="IPR009072">
    <property type="entry name" value="Histone-fold"/>
</dbReference>
<evidence type="ECO:0000259" key="2">
    <source>
        <dbReference type="Pfam" id="PF00125"/>
    </source>
</evidence>
<dbReference type="Pfam" id="PF00125">
    <property type="entry name" value="Histone"/>
    <property type="match status" value="1"/>
</dbReference>
<feature type="domain" description="Core Histone H2A/H2B/H3" evidence="2">
    <location>
        <begin position="133"/>
        <end position="172"/>
    </location>
</feature>
<dbReference type="PANTHER" id="PTHR11426">
    <property type="entry name" value="HISTONE H3"/>
    <property type="match status" value="1"/>
</dbReference>
<protein>
    <recommendedName>
        <fullName evidence="2">Core Histone H2A/H2B/H3 domain-containing protein</fullName>
    </recommendedName>
</protein>
<dbReference type="GO" id="GO:0003677">
    <property type="term" value="F:DNA binding"/>
    <property type="evidence" value="ECO:0007669"/>
    <property type="project" value="InterPro"/>
</dbReference>
<dbReference type="GO" id="GO:0000786">
    <property type="term" value="C:nucleosome"/>
    <property type="evidence" value="ECO:0007669"/>
    <property type="project" value="InterPro"/>
</dbReference>
<comment type="similarity">
    <text evidence="1">Belongs to the histone H3 family.</text>
</comment>
<dbReference type="GO" id="GO:0046982">
    <property type="term" value="F:protein heterodimerization activity"/>
    <property type="evidence" value="ECO:0007669"/>
    <property type="project" value="InterPro"/>
</dbReference>
<dbReference type="Proteomes" id="UP001196413">
    <property type="component" value="Unassembled WGS sequence"/>
</dbReference>
<dbReference type="InterPro" id="IPR000164">
    <property type="entry name" value="Histone_H3/CENP-A"/>
</dbReference>
<evidence type="ECO:0000313" key="3">
    <source>
        <dbReference type="EMBL" id="KAJ1372692.1"/>
    </source>
</evidence>
<accession>A0AAD5RAD7</accession>
<dbReference type="GO" id="GO:0030527">
    <property type="term" value="F:structural constituent of chromatin"/>
    <property type="evidence" value="ECO:0007669"/>
    <property type="project" value="InterPro"/>
</dbReference>
<dbReference type="PRINTS" id="PR00622">
    <property type="entry name" value="HISTONEH3"/>
</dbReference>
<dbReference type="EMBL" id="JAHQIW010007172">
    <property type="protein sequence ID" value="KAJ1372692.1"/>
    <property type="molecule type" value="Genomic_DNA"/>
</dbReference>
<name>A0AAD5RAD7_PARTN</name>
<dbReference type="InterPro" id="IPR007125">
    <property type="entry name" value="H2A/H2B/H3"/>
</dbReference>
<evidence type="ECO:0000313" key="4">
    <source>
        <dbReference type="Proteomes" id="UP001196413"/>
    </source>
</evidence>
<gene>
    <name evidence="3" type="ORF">KIN20_034907</name>
</gene>
<dbReference type="Gene3D" id="1.10.20.10">
    <property type="entry name" value="Histone, subunit A"/>
    <property type="match status" value="1"/>
</dbReference>
<evidence type="ECO:0000256" key="1">
    <source>
        <dbReference type="ARBA" id="ARBA00010343"/>
    </source>
</evidence>
<comment type="caution">
    <text evidence="3">The sequence shown here is derived from an EMBL/GenBank/DDBJ whole genome shotgun (WGS) entry which is preliminary data.</text>
</comment>
<reference evidence="3" key="1">
    <citation type="submission" date="2021-06" db="EMBL/GenBank/DDBJ databases">
        <title>Parelaphostrongylus tenuis whole genome reference sequence.</title>
        <authorList>
            <person name="Garwood T.J."/>
            <person name="Larsen P.A."/>
            <person name="Fountain-Jones N.M."/>
            <person name="Garbe J.R."/>
            <person name="Macchietto M.G."/>
            <person name="Kania S.A."/>
            <person name="Gerhold R.W."/>
            <person name="Richards J.E."/>
            <person name="Wolf T.M."/>
        </authorList>
    </citation>
    <scope>NUCLEOTIDE SEQUENCE</scope>
    <source>
        <strain evidence="3">MNPRO001-30</strain>
        <tissue evidence="3">Meninges</tissue>
    </source>
</reference>
<proteinExistence type="inferred from homology"/>
<dbReference type="AlphaFoldDB" id="A0AAD5RAD7"/>
<sequence length="192" mass="22340">MNQYIAVAAEQLEKFNVPRNEELQRAIDASIGRVKGQIEIAKVTSTGVEPATHPCRALMLSLQHRCYRSQWVWVKHGRNEDRAARTTHNSGSDVERDVQAMSLQHRGSLCSARQRNRSSTGTRTKKLRYRAEAQALREIRRYQRSTELLVSKKPMQRVVREVVADLYQEYRFYGRYLRCPSRDLFLENSVIC</sequence>
<dbReference type="SUPFAM" id="SSF47113">
    <property type="entry name" value="Histone-fold"/>
    <property type="match status" value="1"/>
</dbReference>
<keyword evidence="4" id="KW-1185">Reference proteome</keyword>